<dbReference type="RefSeq" id="WP_066744159.1">
    <property type="nucleotide sequence ID" value="NZ_CP016757.1"/>
</dbReference>
<evidence type="ECO:0000313" key="6">
    <source>
        <dbReference type="Proteomes" id="UP000093044"/>
    </source>
</evidence>
<dbReference type="OrthoDB" id="9807946at2"/>
<dbReference type="GO" id="GO:0016491">
    <property type="term" value="F:oxidoreductase activity"/>
    <property type="evidence" value="ECO:0007669"/>
    <property type="project" value="InterPro"/>
</dbReference>
<dbReference type="STRING" id="1197717.BED41_06295"/>
<evidence type="ECO:0000256" key="1">
    <source>
        <dbReference type="ARBA" id="ARBA00001974"/>
    </source>
</evidence>
<dbReference type="KEGG" id="cpor:BED41_06295"/>
<reference evidence="5" key="1">
    <citation type="submission" date="2016-08" db="EMBL/GenBank/DDBJ databases">
        <title>Complete genome of Cloacibacillus porcorum.</title>
        <authorList>
            <person name="Looft T."/>
            <person name="Bayles D.O."/>
            <person name="Alt D.P."/>
        </authorList>
    </citation>
    <scope>NUCLEOTIDE SEQUENCE [LARGE SCALE GENOMIC DNA]</scope>
    <source>
        <strain evidence="5">CL-84</strain>
    </source>
</reference>
<proteinExistence type="predicted"/>
<dbReference type="AlphaFoldDB" id="A0A1B2I429"/>
<dbReference type="InterPro" id="IPR050260">
    <property type="entry name" value="FAD-bd_OxRdtase"/>
</dbReference>
<gene>
    <name evidence="5" type="ORF">BED41_06295</name>
</gene>
<dbReference type="Proteomes" id="UP000093044">
    <property type="component" value="Chromosome"/>
</dbReference>
<name>A0A1B2I429_9BACT</name>
<protein>
    <submittedName>
        <fullName evidence="5">Pyridine nucleotide-disulfide oxidoreductase</fullName>
    </submittedName>
</protein>
<dbReference type="EMBL" id="CP016757">
    <property type="protein sequence ID" value="ANZ44734.1"/>
    <property type="molecule type" value="Genomic_DNA"/>
</dbReference>
<dbReference type="PANTHER" id="PTHR43429:SF3">
    <property type="entry name" value="NITRITE REDUCTASE [NAD(P)H]"/>
    <property type="match status" value="1"/>
</dbReference>
<dbReference type="InterPro" id="IPR036188">
    <property type="entry name" value="FAD/NAD-bd_sf"/>
</dbReference>
<dbReference type="Gene3D" id="3.50.50.60">
    <property type="entry name" value="FAD/NAD(P)-binding domain"/>
    <property type="match status" value="2"/>
</dbReference>
<dbReference type="Pfam" id="PF07992">
    <property type="entry name" value="Pyr_redox_2"/>
    <property type="match status" value="1"/>
</dbReference>
<dbReference type="InterPro" id="IPR016156">
    <property type="entry name" value="FAD/NAD-linked_Rdtase_dimer_sf"/>
</dbReference>
<evidence type="ECO:0000256" key="2">
    <source>
        <dbReference type="ARBA" id="ARBA00022630"/>
    </source>
</evidence>
<keyword evidence="3" id="KW-0274">FAD</keyword>
<evidence type="ECO:0000259" key="4">
    <source>
        <dbReference type="Pfam" id="PF07992"/>
    </source>
</evidence>
<dbReference type="GeneID" id="83057460"/>
<comment type="cofactor">
    <cofactor evidence="1">
        <name>FAD</name>
        <dbReference type="ChEBI" id="CHEBI:57692"/>
    </cofactor>
</comment>
<dbReference type="SUPFAM" id="SSF51905">
    <property type="entry name" value="FAD/NAD(P)-binding domain"/>
    <property type="match status" value="1"/>
</dbReference>
<dbReference type="PRINTS" id="PR00411">
    <property type="entry name" value="PNDRDTASEI"/>
</dbReference>
<keyword evidence="2" id="KW-0285">Flavoprotein</keyword>
<accession>A0A1B2I429</accession>
<evidence type="ECO:0000256" key="3">
    <source>
        <dbReference type="ARBA" id="ARBA00022827"/>
    </source>
</evidence>
<feature type="domain" description="FAD/NAD(P)-binding" evidence="4">
    <location>
        <begin position="2"/>
        <end position="290"/>
    </location>
</feature>
<evidence type="ECO:0000313" key="5">
    <source>
        <dbReference type="EMBL" id="ANZ44734.1"/>
    </source>
</evidence>
<organism evidence="5 6">
    <name type="scientific">Cloacibacillus porcorum</name>
    <dbReference type="NCBI Taxonomy" id="1197717"/>
    <lineage>
        <taxon>Bacteria</taxon>
        <taxon>Thermotogati</taxon>
        <taxon>Synergistota</taxon>
        <taxon>Synergistia</taxon>
        <taxon>Synergistales</taxon>
        <taxon>Synergistaceae</taxon>
        <taxon>Cloacibacillus</taxon>
    </lineage>
</organism>
<dbReference type="PANTHER" id="PTHR43429">
    <property type="entry name" value="PYRIDINE NUCLEOTIDE-DISULFIDE OXIDOREDUCTASE DOMAIN-CONTAINING"/>
    <property type="match status" value="1"/>
</dbReference>
<dbReference type="InterPro" id="IPR023753">
    <property type="entry name" value="FAD/NAD-binding_dom"/>
</dbReference>
<dbReference type="Gene3D" id="3.30.390.30">
    <property type="match status" value="1"/>
</dbReference>
<dbReference type="PRINTS" id="PR00368">
    <property type="entry name" value="FADPNR"/>
</dbReference>
<keyword evidence="6" id="KW-1185">Reference proteome</keyword>
<sequence>MRHLIIGASAAGISAARKIRELRPDDEITVVAKDAAVHSRCMLHHFLGGRKSAEEINFAGADFFEKNNIRFIAEEEITSVLPAENCAVGRKSGKLPYDALLITTGARFFIPPIPGFREAKNVYGLRDLSDAQKIKAAARGAKECVIVGSGLVGLDAAYALCELGIKCRVVEMEDRICPLQLDAVAAAPYQRLFEEVGCEFFLAKKAAGSEVDDGGRMRAVLLESGERLPADFVIVTAGVRPNIEFLEGSGVVTDRCVKVDDYMRTNVANIWAAGDVAGLSGIWPNAALQGETAARNICGEAVKYADRYAMKNTMNFFGLTTLSLGPNASEAGDEVLVSEWRRGYTKAVIRGGRLVHLTMQGDISNTGFWQELVKRGVKVKDSDKPLHRLSYADFWHYDESDGEYCWV</sequence>